<dbReference type="InterPro" id="IPR011761">
    <property type="entry name" value="ATP-grasp"/>
</dbReference>
<feature type="domain" description="ATP-grasp" evidence="2">
    <location>
        <begin position="114"/>
        <end position="305"/>
    </location>
</feature>
<proteinExistence type="predicted"/>
<accession>A0ABQ2S6Z0</accession>
<dbReference type="Gene3D" id="3.30.470.20">
    <property type="entry name" value="ATP-grasp fold, B domain"/>
    <property type="match status" value="1"/>
</dbReference>
<dbReference type="PROSITE" id="PS50975">
    <property type="entry name" value="ATP_GRASP"/>
    <property type="match status" value="1"/>
</dbReference>
<comment type="caution">
    <text evidence="3">The sequence shown here is derived from an EMBL/GenBank/DDBJ whole genome shotgun (WGS) entry which is preliminary data.</text>
</comment>
<evidence type="ECO:0000313" key="3">
    <source>
        <dbReference type="EMBL" id="GGS03746.1"/>
    </source>
</evidence>
<dbReference type="SUPFAM" id="SSF56059">
    <property type="entry name" value="Glutathione synthetase ATP-binding domain-like"/>
    <property type="match status" value="1"/>
</dbReference>
<gene>
    <name evidence="3" type="ORF">GCM10008960_32850</name>
</gene>
<evidence type="ECO:0000313" key="4">
    <source>
        <dbReference type="Proteomes" id="UP000644548"/>
    </source>
</evidence>
<dbReference type="RefSeq" id="WP_189074261.1">
    <property type="nucleotide sequence ID" value="NZ_BMQN01000012.1"/>
</dbReference>
<sequence length="336" mass="37486">MRAYFNKNFTGTADQIRALQYSGHDVVVSHTDPAHAMLDAARGCGMTAIVEPRNLETALYLDYIANLLREQRIDAFIPGKLAEQFAEQRGRFPQAIVPADPHTLRLINNKARFLADWPQSLLPLPRWQVFHSLEQFDAARADLAREGVRLCMKPAEGIYASGFRMLSDTPRVTTFLKGELYEMSTAAAREMIAAAETWPEYLLMHTLPGDERSVDCAALNGELLGCVVRRKTSQDQVIELRPDLVAVARAMARRYHLSGLFNFQTRDDRAGTAHLLEINTRASGGIRNALASGVNLPGLLLDAVSGVQRPDVVTPAQVMHVREDKRARRVREPHAH</sequence>
<dbReference type="Proteomes" id="UP000644548">
    <property type="component" value="Unassembled WGS sequence"/>
</dbReference>
<keyword evidence="1" id="KW-0547">Nucleotide-binding</keyword>
<dbReference type="InterPro" id="IPR011226">
    <property type="entry name" value="ATP-grasp_fam"/>
</dbReference>
<dbReference type="PIRSF" id="PIRSF029120">
    <property type="entry name" value="UCP029120"/>
    <property type="match status" value="1"/>
</dbReference>
<dbReference type="EMBL" id="BMQN01000012">
    <property type="protein sequence ID" value="GGS03746.1"/>
    <property type="molecule type" value="Genomic_DNA"/>
</dbReference>
<name>A0ABQ2S6Z0_9DEIO</name>
<keyword evidence="4" id="KW-1185">Reference proteome</keyword>
<evidence type="ECO:0000259" key="2">
    <source>
        <dbReference type="PROSITE" id="PS50975"/>
    </source>
</evidence>
<dbReference type="Pfam" id="PF15632">
    <property type="entry name" value="ATPgrasp_Ter"/>
    <property type="match status" value="1"/>
</dbReference>
<evidence type="ECO:0000256" key="1">
    <source>
        <dbReference type="PROSITE-ProRule" id="PRU00409"/>
    </source>
</evidence>
<organism evidence="3 4">
    <name type="scientific">Deinococcus sedimenti</name>
    <dbReference type="NCBI Taxonomy" id="1867090"/>
    <lineage>
        <taxon>Bacteria</taxon>
        <taxon>Thermotogati</taxon>
        <taxon>Deinococcota</taxon>
        <taxon>Deinococci</taxon>
        <taxon>Deinococcales</taxon>
        <taxon>Deinococcaceae</taxon>
        <taxon>Deinococcus</taxon>
    </lineage>
</organism>
<protein>
    <recommendedName>
        <fullName evidence="2">ATP-grasp domain-containing protein</fullName>
    </recommendedName>
</protein>
<keyword evidence="1" id="KW-0067">ATP-binding</keyword>
<reference evidence="4" key="1">
    <citation type="journal article" date="2019" name="Int. J. Syst. Evol. Microbiol.">
        <title>The Global Catalogue of Microorganisms (GCM) 10K type strain sequencing project: providing services to taxonomists for standard genome sequencing and annotation.</title>
        <authorList>
            <consortium name="The Broad Institute Genomics Platform"/>
            <consortium name="The Broad Institute Genome Sequencing Center for Infectious Disease"/>
            <person name="Wu L."/>
            <person name="Ma J."/>
        </authorList>
    </citation>
    <scope>NUCLEOTIDE SEQUENCE [LARGE SCALE GENOMIC DNA]</scope>
    <source>
        <strain evidence="4">JCM 31405</strain>
    </source>
</reference>